<keyword evidence="2" id="KW-1133">Transmembrane helix</keyword>
<dbReference type="EMBL" id="CAJPIN010035196">
    <property type="protein sequence ID" value="CAG2064567.1"/>
    <property type="molecule type" value="Genomic_DNA"/>
</dbReference>
<dbReference type="InterPro" id="IPR036640">
    <property type="entry name" value="ABC1_TM_sf"/>
</dbReference>
<accession>A0ABN7P9Q9</accession>
<reference evidence="5" key="1">
    <citation type="submission" date="2021-03" db="EMBL/GenBank/DDBJ databases">
        <authorList>
            <person name="Tran Van P."/>
        </authorList>
    </citation>
    <scope>NUCLEOTIDE SEQUENCE</scope>
</reference>
<evidence type="ECO:0000256" key="2">
    <source>
        <dbReference type="ARBA" id="ARBA00022989"/>
    </source>
</evidence>
<dbReference type="Proteomes" id="UP001153148">
    <property type="component" value="Unassembled WGS sequence"/>
</dbReference>
<dbReference type="Gene3D" id="1.20.1560.10">
    <property type="entry name" value="ABC transporter type 1, transmembrane domain"/>
    <property type="match status" value="2"/>
</dbReference>
<evidence type="ECO:0000259" key="4">
    <source>
        <dbReference type="Pfam" id="PF00664"/>
    </source>
</evidence>
<evidence type="ECO:0000256" key="3">
    <source>
        <dbReference type="ARBA" id="ARBA00023136"/>
    </source>
</evidence>
<proteinExistence type="predicted"/>
<feature type="non-terminal residue" evidence="5">
    <location>
        <position position="1"/>
    </location>
</feature>
<protein>
    <recommendedName>
        <fullName evidence="4">ABC transmembrane type-1 domain-containing protein</fullName>
    </recommendedName>
</protein>
<gene>
    <name evidence="5" type="ORF">TPAB3V08_LOCUS11513</name>
</gene>
<keyword evidence="6" id="KW-1185">Reference proteome</keyword>
<dbReference type="SUPFAM" id="SSF90123">
    <property type="entry name" value="ABC transporter transmembrane region"/>
    <property type="match status" value="1"/>
</dbReference>
<evidence type="ECO:0000313" key="6">
    <source>
        <dbReference type="Proteomes" id="UP001153148"/>
    </source>
</evidence>
<dbReference type="InterPro" id="IPR011527">
    <property type="entry name" value="ABC1_TM_dom"/>
</dbReference>
<keyword evidence="3" id="KW-0472">Membrane</keyword>
<evidence type="ECO:0000313" key="5">
    <source>
        <dbReference type="EMBL" id="CAG2064567.1"/>
    </source>
</evidence>
<dbReference type="Pfam" id="PF00664">
    <property type="entry name" value="ABC_membrane"/>
    <property type="match status" value="1"/>
</dbReference>
<keyword evidence="1" id="KW-0812">Transmembrane</keyword>
<organism evidence="5 6">
    <name type="scientific">Timema podura</name>
    <name type="common">Walking stick</name>
    <dbReference type="NCBI Taxonomy" id="61482"/>
    <lineage>
        <taxon>Eukaryota</taxon>
        <taxon>Metazoa</taxon>
        <taxon>Ecdysozoa</taxon>
        <taxon>Arthropoda</taxon>
        <taxon>Hexapoda</taxon>
        <taxon>Insecta</taxon>
        <taxon>Pterygota</taxon>
        <taxon>Neoptera</taxon>
        <taxon>Polyneoptera</taxon>
        <taxon>Phasmatodea</taxon>
        <taxon>Timematodea</taxon>
        <taxon>Timematoidea</taxon>
        <taxon>Timematidae</taxon>
        <taxon>Timema</taxon>
    </lineage>
</organism>
<sequence>FRFSNTNERILLFIGTLAGMGMGLATPANMLLFGDLTGAMIDFGSEIIYRIRSLFLKSALYQDIGWYDLNQTGDFASRMAE</sequence>
<evidence type="ECO:0000256" key="1">
    <source>
        <dbReference type="ARBA" id="ARBA00022692"/>
    </source>
</evidence>
<comment type="caution">
    <text evidence="5">The sequence shown here is derived from an EMBL/GenBank/DDBJ whole genome shotgun (WGS) entry which is preliminary data.</text>
</comment>
<feature type="domain" description="ABC transmembrane type-1" evidence="4">
    <location>
        <begin position="45"/>
        <end position="80"/>
    </location>
</feature>
<name>A0ABN7P9Q9_TIMPD</name>